<evidence type="ECO:0000256" key="8">
    <source>
        <dbReference type="ARBA" id="ARBA00047899"/>
    </source>
</evidence>
<dbReference type="OrthoDB" id="248923at2759"/>
<dbReference type="PROSITE" id="PS00108">
    <property type="entry name" value="PROTEIN_KINASE_ST"/>
    <property type="match status" value="1"/>
</dbReference>
<evidence type="ECO:0000256" key="4">
    <source>
        <dbReference type="ARBA" id="ARBA00022679"/>
    </source>
</evidence>
<feature type="compositionally biased region" description="Polar residues" evidence="11">
    <location>
        <begin position="790"/>
        <end position="799"/>
    </location>
</feature>
<dbReference type="FunFam" id="1.10.510.10:FF:000670">
    <property type="entry name" value="Serine/threonin protein kinase, putative"/>
    <property type="match status" value="1"/>
</dbReference>
<feature type="region of interest" description="Disordered" evidence="11">
    <location>
        <begin position="787"/>
        <end position="818"/>
    </location>
</feature>
<comment type="catalytic activity">
    <reaction evidence="8">
        <text>L-threonyl-[protein] + ATP = O-phospho-L-threonyl-[protein] + ADP + H(+)</text>
        <dbReference type="Rhea" id="RHEA:46608"/>
        <dbReference type="Rhea" id="RHEA-COMP:11060"/>
        <dbReference type="Rhea" id="RHEA-COMP:11605"/>
        <dbReference type="ChEBI" id="CHEBI:15378"/>
        <dbReference type="ChEBI" id="CHEBI:30013"/>
        <dbReference type="ChEBI" id="CHEBI:30616"/>
        <dbReference type="ChEBI" id="CHEBI:61977"/>
        <dbReference type="ChEBI" id="CHEBI:456216"/>
        <dbReference type="EC" id="2.7.11.1"/>
    </reaction>
</comment>
<dbReference type="InParanoid" id="A0A0C3D0P6"/>
<evidence type="ECO:0000256" key="11">
    <source>
        <dbReference type="SAM" id="MobiDB-lite"/>
    </source>
</evidence>
<evidence type="ECO:0000313" key="13">
    <source>
        <dbReference type="EMBL" id="KIN04824.1"/>
    </source>
</evidence>
<organism evidence="13 14">
    <name type="scientific">Oidiodendron maius (strain Zn)</name>
    <dbReference type="NCBI Taxonomy" id="913774"/>
    <lineage>
        <taxon>Eukaryota</taxon>
        <taxon>Fungi</taxon>
        <taxon>Dikarya</taxon>
        <taxon>Ascomycota</taxon>
        <taxon>Pezizomycotina</taxon>
        <taxon>Leotiomycetes</taxon>
        <taxon>Leotiomycetes incertae sedis</taxon>
        <taxon>Myxotrichaceae</taxon>
        <taxon>Oidiodendron</taxon>
    </lineage>
</organism>
<name>A0A0C3D0P6_OIDMZ</name>
<evidence type="ECO:0000256" key="9">
    <source>
        <dbReference type="ARBA" id="ARBA00048679"/>
    </source>
</evidence>
<feature type="domain" description="Protein kinase" evidence="12">
    <location>
        <begin position="41"/>
        <end position="307"/>
    </location>
</feature>
<evidence type="ECO:0000256" key="2">
    <source>
        <dbReference type="ARBA" id="ARBA00012513"/>
    </source>
</evidence>
<protein>
    <recommendedName>
        <fullName evidence="2">non-specific serine/threonine protein kinase</fullName>
        <ecNumber evidence="2">2.7.11.1</ecNumber>
    </recommendedName>
</protein>
<feature type="compositionally biased region" description="Polar residues" evidence="11">
    <location>
        <begin position="693"/>
        <end position="718"/>
    </location>
</feature>
<gene>
    <name evidence="13" type="ORF">OIDMADRAFT_115038</name>
</gene>
<dbReference type="GO" id="GO:0005524">
    <property type="term" value="F:ATP binding"/>
    <property type="evidence" value="ECO:0007669"/>
    <property type="project" value="UniProtKB-UniRule"/>
</dbReference>
<keyword evidence="7 10" id="KW-0067">ATP-binding</keyword>
<feature type="binding site" evidence="10">
    <location>
        <position position="70"/>
    </location>
    <ligand>
        <name>ATP</name>
        <dbReference type="ChEBI" id="CHEBI:30616"/>
    </ligand>
</feature>
<dbReference type="Proteomes" id="UP000054321">
    <property type="component" value="Unassembled WGS sequence"/>
</dbReference>
<dbReference type="EMBL" id="KN832872">
    <property type="protein sequence ID" value="KIN04824.1"/>
    <property type="molecule type" value="Genomic_DNA"/>
</dbReference>
<reference evidence="13 14" key="1">
    <citation type="submission" date="2014-04" db="EMBL/GenBank/DDBJ databases">
        <authorList>
            <consortium name="DOE Joint Genome Institute"/>
            <person name="Kuo A."/>
            <person name="Martino E."/>
            <person name="Perotto S."/>
            <person name="Kohler A."/>
            <person name="Nagy L.G."/>
            <person name="Floudas D."/>
            <person name="Copeland A."/>
            <person name="Barry K.W."/>
            <person name="Cichocki N."/>
            <person name="Veneault-Fourrey C."/>
            <person name="LaButti K."/>
            <person name="Lindquist E.A."/>
            <person name="Lipzen A."/>
            <person name="Lundell T."/>
            <person name="Morin E."/>
            <person name="Murat C."/>
            <person name="Sun H."/>
            <person name="Tunlid A."/>
            <person name="Henrissat B."/>
            <person name="Grigoriev I.V."/>
            <person name="Hibbett D.S."/>
            <person name="Martin F."/>
            <person name="Nordberg H.P."/>
            <person name="Cantor M.N."/>
            <person name="Hua S.X."/>
        </authorList>
    </citation>
    <scope>NUCLEOTIDE SEQUENCE [LARGE SCALE GENOMIC DNA]</scope>
    <source>
        <strain evidence="13 14">Zn</strain>
    </source>
</reference>
<dbReference type="InterPro" id="IPR000719">
    <property type="entry name" value="Prot_kinase_dom"/>
</dbReference>
<evidence type="ECO:0000313" key="14">
    <source>
        <dbReference type="Proteomes" id="UP000054321"/>
    </source>
</evidence>
<keyword evidence="4" id="KW-0808">Transferase</keyword>
<dbReference type="SMART" id="SM00220">
    <property type="entry name" value="S_TKc"/>
    <property type="match status" value="1"/>
</dbReference>
<dbReference type="InterPro" id="IPR017441">
    <property type="entry name" value="Protein_kinase_ATP_BS"/>
</dbReference>
<dbReference type="PROSITE" id="PS50011">
    <property type="entry name" value="PROTEIN_KINASE_DOM"/>
    <property type="match status" value="1"/>
</dbReference>
<evidence type="ECO:0000256" key="7">
    <source>
        <dbReference type="ARBA" id="ARBA00022840"/>
    </source>
</evidence>
<evidence type="ECO:0000256" key="3">
    <source>
        <dbReference type="ARBA" id="ARBA00022527"/>
    </source>
</evidence>
<keyword evidence="6" id="KW-0418">Kinase</keyword>
<accession>A0A0C3D0P6</accession>
<dbReference type="Pfam" id="PF00069">
    <property type="entry name" value="Pkinase"/>
    <property type="match status" value="1"/>
</dbReference>
<dbReference type="GO" id="GO:0005737">
    <property type="term" value="C:cytoplasm"/>
    <property type="evidence" value="ECO:0007669"/>
    <property type="project" value="TreeGrafter"/>
</dbReference>
<dbReference type="STRING" id="913774.A0A0C3D0P6"/>
<proteinExistence type="inferred from homology"/>
<dbReference type="HOGENOM" id="CLU_007561_0_1_1"/>
<sequence>MLQVRPAELSSVRAKAVEDAKQMQATVLEAASKAGKPPPKYALLELIGKGGFGRVYKGKDMTSAAIVAVKIIDIDESDTINPRNADSYSEFLKEVNALQILSENHARNINHVIEALPVGKAMWMITEYCGGGSIATLMKPTAPGGLQEKWIIPTLREVAEAIKWVHQAGIIHRDIKCANVLITEQGGVQLCDFGVAGIIENKLDKRSTVIGTPHWMAPELFTTTPSYGKEVDIWAFGAMIYEIATGLPPNAANGVPYERLGTHLKTHITRLEGGNYSSELRDLVAYCLQEQPSARPTIEQVQMHPYLYNTEQRYPASSLSHLVKAFKLWEDHGGSRKSLFMLGGAQGPSADGALSVPDDEWNFSTTAAFDQEVSRDSTAQDVYEAYGTQVDLDHLFVEDTSRPKKHQVQKSSRRRPPPEALARIPAPLEKIFDPNTLSNYEENSRNHYGRQAPPPTSDLPLRDDSAQISIRDTMIDLGGHDSNTGMSDFPDMETTIQASRHRREESSDDYTSTSYDFSRPALSDPADTNPNRRTQDWKFPSMAPPASADPEMARFPISYEFPRRSETPSSGNRPALVRHPTEPVGTYGTGLLDPAQSGLERLSMRESLIDLDMSMPDIVPDTFHNIDRPSTASSDVESEASEATAFANPFALERHVSLIPPRSTSQTDPIEPSAYLIEEPGFSMHELSAISDAESQQEFSNGNIHTSRYRSASLSDSEFGSMLPPPRPAQISPQRSPDRPYIFGHFPELPQPPSERALSGLAGPEEMRDEFNRMLWAMTAQLEAFRDVYSSPQITQYTAPAQRRERRDGDNRSPSAVP</sequence>
<dbReference type="Gene3D" id="1.10.510.10">
    <property type="entry name" value="Transferase(Phosphotransferase) domain 1"/>
    <property type="match status" value="1"/>
</dbReference>
<evidence type="ECO:0000256" key="1">
    <source>
        <dbReference type="ARBA" id="ARBA00008874"/>
    </source>
</evidence>
<comment type="catalytic activity">
    <reaction evidence="9">
        <text>L-seryl-[protein] + ATP = O-phospho-L-seryl-[protein] + ADP + H(+)</text>
        <dbReference type="Rhea" id="RHEA:17989"/>
        <dbReference type="Rhea" id="RHEA-COMP:9863"/>
        <dbReference type="Rhea" id="RHEA-COMP:11604"/>
        <dbReference type="ChEBI" id="CHEBI:15378"/>
        <dbReference type="ChEBI" id="CHEBI:29999"/>
        <dbReference type="ChEBI" id="CHEBI:30616"/>
        <dbReference type="ChEBI" id="CHEBI:83421"/>
        <dbReference type="ChEBI" id="CHEBI:456216"/>
        <dbReference type="EC" id="2.7.11.1"/>
    </reaction>
</comment>
<dbReference type="GO" id="GO:0004674">
    <property type="term" value="F:protein serine/threonine kinase activity"/>
    <property type="evidence" value="ECO:0007669"/>
    <property type="project" value="UniProtKB-KW"/>
</dbReference>
<dbReference type="InterPro" id="IPR011009">
    <property type="entry name" value="Kinase-like_dom_sf"/>
</dbReference>
<feature type="region of interest" description="Disordered" evidence="11">
    <location>
        <begin position="692"/>
        <end position="737"/>
    </location>
</feature>
<evidence type="ECO:0000256" key="6">
    <source>
        <dbReference type="ARBA" id="ARBA00022777"/>
    </source>
</evidence>
<evidence type="ECO:0000259" key="12">
    <source>
        <dbReference type="PROSITE" id="PS50011"/>
    </source>
</evidence>
<evidence type="ECO:0000256" key="10">
    <source>
        <dbReference type="PROSITE-ProRule" id="PRU10141"/>
    </source>
</evidence>
<keyword evidence="5 10" id="KW-0547">Nucleotide-binding</keyword>
<keyword evidence="3" id="KW-0723">Serine/threonine-protein kinase</keyword>
<dbReference type="InterPro" id="IPR050629">
    <property type="entry name" value="STE20/SPS1-PAK"/>
</dbReference>
<dbReference type="AlphaFoldDB" id="A0A0C3D0P6"/>
<feature type="compositionally biased region" description="Basic and acidic residues" evidence="11">
    <location>
        <begin position="802"/>
        <end position="811"/>
    </location>
</feature>
<feature type="compositionally biased region" description="Basic residues" evidence="11">
    <location>
        <begin position="403"/>
        <end position="415"/>
    </location>
</feature>
<dbReference type="PROSITE" id="PS00107">
    <property type="entry name" value="PROTEIN_KINASE_ATP"/>
    <property type="match status" value="1"/>
</dbReference>
<comment type="similarity">
    <text evidence="1">Belongs to the protein kinase superfamily. STE Ser/Thr protein kinase family. STE20 subfamily.</text>
</comment>
<dbReference type="InterPro" id="IPR008271">
    <property type="entry name" value="Ser/Thr_kinase_AS"/>
</dbReference>
<feature type="region of interest" description="Disordered" evidence="11">
    <location>
        <begin position="497"/>
        <end position="550"/>
    </location>
</feature>
<dbReference type="PANTHER" id="PTHR48012">
    <property type="entry name" value="STERILE20-LIKE KINASE, ISOFORM B-RELATED"/>
    <property type="match status" value="1"/>
</dbReference>
<evidence type="ECO:0000256" key="5">
    <source>
        <dbReference type="ARBA" id="ARBA00022741"/>
    </source>
</evidence>
<dbReference type="SUPFAM" id="SSF56112">
    <property type="entry name" value="Protein kinase-like (PK-like)"/>
    <property type="match status" value="1"/>
</dbReference>
<feature type="region of interest" description="Disordered" evidence="11">
    <location>
        <begin position="398"/>
        <end position="462"/>
    </location>
</feature>
<dbReference type="EC" id="2.7.11.1" evidence="2"/>
<dbReference type="PANTHER" id="PTHR48012:SF10">
    <property type="entry name" value="FI20177P1"/>
    <property type="match status" value="1"/>
</dbReference>
<reference evidence="14" key="2">
    <citation type="submission" date="2015-01" db="EMBL/GenBank/DDBJ databases">
        <title>Evolutionary Origins and Diversification of the Mycorrhizal Mutualists.</title>
        <authorList>
            <consortium name="DOE Joint Genome Institute"/>
            <consortium name="Mycorrhizal Genomics Consortium"/>
            <person name="Kohler A."/>
            <person name="Kuo A."/>
            <person name="Nagy L.G."/>
            <person name="Floudas D."/>
            <person name="Copeland A."/>
            <person name="Barry K.W."/>
            <person name="Cichocki N."/>
            <person name="Veneault-Fourrey C."/>
            <person name="LaButti K."/>
            <person name="Lindquist E.A."/>
            <person name="Lipzen A."/>
            <person name="Lundell T."/>
            <person name="Morin E."/>
            <person name="Murat C."/>
            <person name="Riley R."/>
            <person name="Ohm R."/>
            <person name="Sun H."/>
            <person name="Tunlid A."/>
            <person name="Henrissat B."/>
            <person name="Grigoriev I.V."/>
            <person name="Hibbett D.S."/>
            <person name="Martin F."/>
        </authorList>
    </citation>
    <scope>NUCLEOTIDE SEQUENCE [LARGE SCALE GENOMIC DNA]</scope>
    <source>
        <strain evidence="14">Zn</strain>
    </source>
</reference>
<keyword evidence="14" id="KW-1185">Reference proteome</keyword>
<feature type="region of interest" description="Disordered" evidence="11">
    <location>
        <begin position="562"/>
        <end position="590"/>
    </location>
</feature>